<evidence type="ECO:0000256" key="1">
    <source>
        <dbReference type="SAM" id="MobiDB-lite"/>
    </source>
</evidence>
<keyword evidence="2" id="KW-0449">Lipoprotein</keyword>
<dbReference type="PROSITE" id="PS51257">
    <property type="entry name" value="PROKAR_LIPOPROTEIN"/>
    <property type="match status" value="1"/>
</dbReference>
<proteinExistence type="predicted"/>
<reference evidence="2" key="1">
    <citation type="submission" date="2009-10" db="EMBL/GenBank/DDBJ databases">
        <title>Diversity of trophic interactions inside an arsenic-rich microbial ecosystem.</title>
        <authorList>
            <person name="Bertin P.N."/>
            <person name="Heinrich-Salmeron A."/>
            <person name="Pelletier E."/>
            <person name="Goulhen-Chollet F."/>
            <person name="Arsene-Ploetze F."/>
            <person name="Gallien S."/>
            <person name="Calteau A."/>
            <person name="Vallenet D."/>
            <person name="Casiot C."/>
            <person name="Chane-Woon-Ming B."/>
            <person name="Giloteaux L."/>
            <person name="Barakat M."/>
            <person name="Bonnefoy V."/>
            <person name="Bruneel O."/>
            <person name="Chandler M."/>
            <person name="Cleiss J."/>
            <person name="Duran R."/>
            <person name="Elbaz-Poulichet F."/>
            <person name="Fonknechten N."/>
            <person name="Lauga B."/>
            <person name="Mornico D."/>
            <person name="Ortet P."/>
            <person name="Schaeffer C."/>
            <person name="Siguier P."/>
            <person name="Alexander Thil Smith A."/>
            <person name="Van Dorsselaer A."/>
            <person name="Weissenbach J."/>
            <person name="Medigue C."/>
            <person name="Le Paslier D."/>
        </authorList>
    </citation>
    <scope>NUCLEOTIDE SEQUENCE</scope>
</reference>
<dbReference type="EMBL" id="CABM01000020">
    <property type="protein sequence ID" value="CBH96127.1"/>
    <property type="molecule type" value="Genomic_DNA"/>
</dbReference>
<evidence type="ECO:0000313" key="2">
    <source>
        <dbReference type="EMBL" id="CBH96127.1"/>
    </source>
</evidence>
<organism evidence="2">
    <name type="scientific">mine drainage metagenome</name>
    <dbReference type="NCBI Taxonomy" id="410659"/>
    <lineage>
        <taxon>unclassified sequences</taxon>
        <taxon>metagenomes</taxon>
        <taxon>ecological metagenomes</taxon>
    </lineage>
</organism>
<accession>E6PMH5</accession>
<dbReference type="AlphaFoldDB" id="E6PMH5"/>
<feature type="region of interest" description="Disordered" evidence="1">
    <location>
        <begin position="31"/>
        <end position="51"/>
    </location>
</feature>
<comment type="caution">
    <text evidence="2">The sequence shown here is derived from an EMBL/GenBank/DDBJ whole genome shotgun (WGS) entry which is preliminary data.</text>
</comment>
<gene>
    <name evidence="2" type="ORF">CARN2_1117</name>
</gene>
<protein>
    <submittedName>
        <fullName evidence="2">Putative lipoprotein exported protein</fullName>
    </submittedName>
</protein>
<sequence length="79" mass="8719">MNMTRHVRALATLLALVALGACSQKPQTLTQTGASASEAPWMGGKPAFTESGWKVGDQASWQREIDRRAQAQNEYVRMR</sequence>
<name>E6PMH5_9ZZZZ</name>